<keyword evidence="2" id="KW-0808">Transferase</keyword>
<dbReference type="PANTHER" id="PTHR43320">
    <property type="entry name" value="SUGAR KINASE"/>
    <property type="match status" value="1"/>
</dbReference>
<organism evidence="5 6">
    <name type="scientific">Acidisoma silvae</name>
    <dbReference type="NCBI Taxonomy" id="2802396"/>
    <lineage>
        <taxon>Bacteria</taxon>
        <taxon>Pseudomonadati</taxon>
        <taxon>Pseudomonadota</taxon>
        <taxon>Alphaproteobacteria</taxon>
        <taxon>Acetobacterales</taxon>
        <taxon>Acidocellaceae</taxon>
        <taxon>Acidisoma</taxon>
    </lineage>
</organism>
<reference evidence="5" key="2">
    <citation type="submission" date="2021-01" db="EMBL/GenBank/DDBJ databases">
        <authorList>
            <person name="Mieszkin S."/>
            <person name="Pouder E."/>
            <person name="Alain K."/>
        </authorList>
    </citation>
    <scope>NUCLEOTIDE SEQUENCE</scope>
    <source>
        <strain evidence="5">HW T2.11</strain>
    </source>
</reference>
<dbReference type="RefSeq" id="WP_227321419.1">
    <property type="nucleotide sequence ID" value="NZ_JAESVB010000004.1"/>
</dbReference>
<comment type="caution">
    <text evidence="5">The sequence shown here is derived from an EMBL/GenBank/DDBJ whole genome shotgun (WGS) entry which is preliminary data.</text>
</comment>
<dbReference type="Gene3D" id="3.40.1190.20">
    <property type="match status" value="1"/>
</dbReference>
<keyword evidence="6" id="KW-1185">Reference proteome</keyword>
<dbReference type="AlphaFoldDB" id="A0A964DYU3"/>
<dbReference type="CDD" id="cd01168">
    <property type="entry name" value="adenosine_kinase"/>
    <property type="match status" value="1"/>
</dbReference>
<evidence type="ECO:0000256" key="3">
    <source>
        <dbReference type="ARBA" id="ARBA00022777"/>
    </source>
</evidence>
<dbReference type="PANTHER" id="PTHR43320:SF3">
    <property type="entry name" value="CARBOHYDRATE KINASE PFKB DOMAIN-CONTAINING PROTEIN"/>
    <property type="match status" value="1"/>
</dbReference>
<sequence>MTTPQYDILSIGNAIVDILAEVDESFLGEQKMIKASMELIDASQAESLYALMPPAVQTSGGSVANTAAVAGQMGARAAFIGVVADDQFGGIFRHDIHGSGVHYATHAGQGETPTARCLILVTPDGQRTMNTFLGISSTLAPDHLDHDLIAASAISYLEGFLFYVPHSRDAAIAAAGIAHAAGQRVALSLSDFLCVERNLEAFQAMVRDHVDILFANEQELAALTGLEDFEAAAEVVRGQVEIAALTRGDRGSVILRGDERVDVAPVTTKVIDTTGAGDAYAAGFMTAFCAGEDLATCGLWASRAAAETISRMGARPPGDLSYLRG</sequence>
<dbReference type="PROSITE" id="PS00584">
    <property type="entry name" value="PFKB_KINASES_2"/>
    <property type="match status" value="1"/>
</dbReference>
<name>A0A964DYU3_9PROT</name>
<keyword evidence="3 5" id="KW-0418">Kinase</keyword>
<dbReference type="SUPFAM" id="SSF53613">
    <property type="entry name" value="Ribokinase-like"/>
    <property type="match status" value="1"/>
</dbReference>
<gene>
    <name evidence="5" type="ORF">ASILVAE211_11245</name>
</gene>
<proteinExistence type="inferred from homology"/>
<protein>
    <submittedName>
        <fullName evidence="5">Adenosine kinase</fullName>
    </submittedName>
</protein>
<evidence type="ECO:0000313" key="5">
    <source>
        <dbReference type="EMBL" id="MCB8875760.1"/>
    </source>
</evidence>
<feature type="domain" description="Carbohydrate kinase PfkB" evidence="4">
    <location>
        <begin position="51"/>
        <end position="316"/>
    </location>
</feature>
<evidence type="ECO:0000256" key="1">
    <source>
        <dbReference type="ARBA" id="ARBA00010688"/>
    </source>
</evidence>
<reference evidence="5" key="1">
    <citation type="journal article" date="2021" name="Microorganisms">
        <title>Acidisoma silvae sp. nov. and Acidisomacellulosilytica sp. nov., Two Acidophilic Bacteria Isolated from Decaying Wood, Hydrolyzing Cellulose and Producing Poly-3-hydroxybutyrate.</title>
        <authorList>
            <person name="Mieszkin S."/>
            <person name="Pouder E."/>
            <person name="Uroz S."/>
            <person name="Simon-Colin C."/>
            <person name="Alain K."/>
        </authorList>
    </citation>
    <scope>NUCLEOTIDE SEQUENCE</scope>
    <source>
        <strain evidence="5">HW T2.11</strain>
    </source>
</reference>
<comment type="similarity">
    <text evidence="1">Belongs to the carbohydrate kinase PfkB family.</text>
</comment>
<dbReference type="InterPro" id="IPR002173">
    <property type="entry name" value="Carboh/pur_kinase_PfkB_CS"/>
</dbReference>
<dbReference type="InterPro" id="IPR011611">
    <property type="entry name" value="PfkB_dom"/>
</dbReference>
<evidence type="ECO:0000313" key="6">
    <source>
        <dbReference type="Proteomes" id="UP000708298"/>
    </source>
</evidence>
<dbReference type="Pfam" id="PF00294">
    <property type="entry name" value="PfkB"/>
    <property type="match status" value="1"/>
</dbReference>
<dbReference type="InterPro" id="IPR052700">
    <property type="entry name" value="Carb_kinase_PfkB-like"/>
</dbReference>
<accession>A0A964DYU3</accession>
<dbReference type="GO" id="GO:0016301">
    <property type="term" value="F:kinase activity"/>
    <property type="evidence" value="ECO:0007669"/>
    <property type="project" value="UniProtKB-KW"/>
</dbReference>
<dbReference type="EMBL" id="JAESVB010000004">
    <property type="protein sequence ID" value="MCB8875760.1"/>
    <property type="molecule type" value="Genomic_DNA"/>
</dbReference>
<dbReference type="InterPro" id="IPR029056">
    <property type="entry name" value="Ribokinase-like"/>
</dbReference>
<dbReference type="Proteomes" id="UP000708298">
    <property type="component" value="Unassembled WGS sequence"/>
</dbReference>
<evidence type="ECO:0000259" key="4">
    <source>
        <dbReference type="Pfam" id="PF00294"/>
    </source>
</evidence>
<evidence type="ECO:0000256" key="2">
    <source>
        <dbReference type="ARBA" id="ARBA00022679"/>
    </source>
</evidence>